<gene>
    <name evidence="9" type="ORF">QQS21_004341</name>
</gene>
<dbReference type="GO" id="GO:0004497">
    <property type="term" value="F:monooxygenase activity"/>
    <property type="evidence" value="ECO:0007669"/>
    <property type="project" value="UniProtKB-KW"/>
</dbReference>
<keyword evidence="3" id="KW-0285">Flavoprotein</keyword>
<comment type="cofactor">
    <cofactor evidence="1">
        <name>FAD</name>
        <dbReference type="ChEBI" id="CHEBI:57692"/>
    </cofactor>
</comment>
<evidence type="ECO:0000313" key="9">
    <source>
        <dbReference type="EMBL" id="KAK2603481.1"/>
    </source>
</evidence>
<organism evidence="9 10">
    <name type="scientific">Conoideocrella luteorostrata</name>
    <dbReference type="NCBI Taxonomy" id="1105319"/>
    <lineage>
        <taxon>Eukaryota</taxon>
        <taxon>Fungi</taxon>
        <taxon>Dikarya</taxon>
        <taxon>Ascomycota</taxon>
        <taxon>Pezizomycotina</taxon>
        <taxon>Sordariomycetes</taxon>
        <taxon>Hypocreomycetidae</taxon>
        <taxon>Hypocreales</taxon>
        <taxon>Clavicipitaceae</taxon>
        <taxon>Conoideocrella</taxon>
    </lineage>
</organism>
<evidence type="ECO:0000259" key="8">
    <source>
        <dbReference type="Pfam" id="PF01494"/>
    </source>
</evidence>
<feature type="domain" description="FAD-binding" evidence="8">
    <location>
        <begin position="11"/>
        <end position="368"/>
    </location>
</feature>
<evidence type="ECO:0000256" key="3">
    <source>
        <dbReference type="ARBA" id="ARBA00022630"/>
    </source>
</evidence>
<dbReference type="PRINTS" id="PR00420">
    <property type="entry name" value="RNGMNOXGNASE"/>
</dbReference>
<sequence>MHHRPDQGIHILIIGGGIAGLALGIGLDRRNVSYTIYEASTELSFAGAGIALGPNTTRAMALLDPALREAYDSISTKNQSLGKEHHFADFLLAEPRFGASQGFHGAAVASEHFVRSGAHRKDLMGVMRSLLSTDDKIVFGKRAVQVRQVGDKVKVEFADGSCVEADAVVGCDGGKGVTRCAVLGGTYPDQVDVAYSGRYVYRAVIPPGKGQEVLGEYADDSKIFLGKGIYFAAYPLSGGGFNFLAGRQTDEPWGHPHWTCEVTKEDMLRDFEGCDARLLRLLEWASPLRWGLFHHLHTPTYHNGLVALLGDVAHASTPHQGAGAGQCFEDALVMSHLLARVKSVAELEAVFEVYDSICRPRAQEIVRTSNETGLLYTMTHPDCGEDMDKITSNARQRFHWIWTHDLEGDLRQAEDGLQASMARRSTTESS</sequence>
<dbReference type="InterPro" id="IPR051104">
    <property type="entry name" value="FAD_monoxygenase"/>
</dbReference>
<accession>A0AAJ0CU15</accession>
<reference evidence="9" key="1">
    <citation type="submission" date="2023-06" db="EMBL/GenBank/DDBJ databases">
        <title>Conoideocrella luteorostrata (Hypocreales: Clavicipitaceae), a potential biocontrol fungus for elongate hemlock scale in United States Christmas tree production areas.</title>
        <authorList>
            <person name="Barrett H."/>
            <person name="Lovett B."/>
            <person name="Macias A.M."/>
            <person name="Stajich J.E."/>
            <person name="Kasson M.T."/>
        </authorList>
    </citation>
    <scope>NUCLEOTIDE SEQUENCE</scope>
    <source>
        <strain evidence="9">ARSEF 14590</strain>
    </source>
</reference>
<keyword evidence="6" id="KW-0503">Monooxygenase</keyword>
<evidence type="ECO:0000313" key="10">
    <source>
        <dbReference type="Proteomes" id="UP001251528"/>
    </source>
</evidence>
<evidence type="ECO:0000256" key="4">
    <source>
        <dbReference type="ARBA" id="ARBA00022827"/>
    </source>
</evidence>
<comment type="similarity">
    <text evidence="2">Belongs to the paxM FAD-dependent monooxygenase family.</text>
</comment>
<dbReference type="GO" id="GO:0071949">
    <property type="term" value="F:FAD binding"/>
    <property type="evidence" value="ECO:0007669"/>
    <property type="project" value="InterPro"/>
</dbReference>
<dbReference type="PANTHER" id="PTHR46720">
    <property type="entry name" value="HYDROXYLASE, PUTATIVE (AFU_ORTHOLOGUE AFUA_3G01460)-RELATED"/>
    <property type="match status" value="1"/>
</dbReference>
<keyword evidence="5" id="KW-0560">Oxidoreductase</keyword>
<evidence type="ECO:0000256" key="1">
    <source>
        <dbReference type="ARBA" id="ARBA00001974"/>
    </source>
</evidence>
<dbReference type="GO" id="GO:0044550">
    <property type="term" value="P:secondary metabolite biosynthetic process"/>
    <property type="evidence" value="ECO:0007669"/>
    <property type="project" value="TreeGrafter"/>
</dbReference>
<evidence type="ECO:0000256" key="6">
    <source>
        <dbReference type="ARBA" id="ARBA00023033"/>
    </source>
</evidence>
<keyword evidence="7" id="KW-0472">Membrane</keyword>
<protein>
    <recommendedName>
        <fullName evidence="8">FAD-binding domain-containing protein</fullName>
    </recommendedName>
</protein>
<keyword evidence="10" id="KW-1185">Reference proteome</keyword>
<comment type="caution">
    <text evidence="9">The sequence shown here is derived from an EMBL/GenBank/DDBJ whole genome shotgun (WGS) entry which is preliminary data.</text>
</comment>
<evidence type="ECO:0000256" key="7">
    <source>
        <dbReference type="SAM" id="Phobius"/>
    </source>
</evidence>
<dbReference type="PANTHER" id="PTHR46720:SF3">
    <property type="entry name" value="FAD-BINDING DOMAIN-CONTAINING PROTEIN-RELATED"/>
    <property type="match status" value="1"/>
</dbReference>
<dbReference type="InterPro" id="IPR036188">
    <property type="entry name" value="FAD/NAD-bd_sf"/>
</dbReference>
<name>A0AAJ0CU15_9HYPO</name>
<evidence type="ECO:0000256" key="5">
    <source>
        <dbReference type="ARBA" id="ARBA00023002"/>
    </source>
</evidence>
<feature type="transmembrane region" description="Helical" evidence="7">
    <location>
        <begin position="9"/>
        <end position="27"/>
    </location>
</feature>
<keyword evidence="7" id="KW-0812">Transmembrane</keyword>
<dbReference type="Proteomes" id="UP001251528">
    <property type="component" value="Unassembled WGS sequence"/>
</dbReference>
<dbReference type="SUPFAM" id="SSF54373">
    <property type="entry name" value="FAD-linked reductases, C-terminal domain"/>
    <property type="match status" value="1"/>
</dbReference>
<dbReference type="Gene3D" id="3.50.50.60">
    <property type="entry name" value="FAD/NAD(P)-binding domain"/>
    <property type="match status" value="1"/>
</dbReference>
<dbReference type="AlphaFoldDB" id="A0AAJ0CU15"/>
<evidence type="ECO:0000256" key="2">
    <source>
        <dbReference type="ARBA" id="ARBA00007992"/>
    </source>
</evidence>
<proteinExistence type="inferred from homology"/>
<dbReference type="SUPFAM" id="SSF51905">
    <property type="entry name" value="FAD/NAD(P)-binding domain"/>
    <property type="match status" value="1"/>
</dbReference>
<dbReference type="Pfam" id="PF01494">
    <property type="entry name" value="FAD_binding_3"/>
    <property type="match status" value="1"/>
</dbReference>
<dbReference type="InterPro" id="IPR002938">
    <property type="entry name" value="FAD-bd"/>
</dbReference>
<keyword evidence="7" id="KW-1133">Transmembrane helix</keyword>
<dbReference type="EMBL" id="JASWJB010000063">
    <property type="protein sequence ID" value="KAK2603481.1"/>
    <property type="molecule type" value="Genomic_DNA"/>
</dbReference>
<keyword evidence="4" id="KW-0274">FAD</keyword>